<evidence type="ECO:0000313" key="4">
    <source>
        <dbReference type="EMBL" id="ASZ72618.1"/>
    </source>
</evidence>
<dbReference type="GO" id="GO:0016787">
    <property type="term" value="F:hydrolase activity"/>
    <property type="evidence" value="ECO:0007669"/>
    <property type="project" value="UniProtKB-KW"/>
</dbReference>
<evidence type="ECO:0000259" key="3">
    <source>
        <dbReference type="PROSITE" id="PS51194"/>
    </source>
</evidence>
<dbReference type="InterPro" id="IPR001650">
    <property type="entry name" value="Helicase_C-like"/>
</dbReference>
<feature type="region of interest" description="Disordered" evidence="2">
    <location>
        <begin position="182"/>
        <end position="203"/>
    </location>
</feature>
<keyword evidence="4" id="KW-0347">Helicase</keyword>
<dbReference type="Proteomes" id="UP000221251">
    <property type="component" value="Segment"/>
</dbReference>
<dbReference type="CDD" id="cd18793">
    <property type="entry name" value="SF2_C_SNF"/>
    <property type="match status" value="1"/>
</dbReference>
<dbReference type="InterPro" id="IPR027417">
    <property type="entry name" value="P-loop_NTPase"/>
</dbReference>
<organism evidence="4 5">
    <name type="scientific">Arthrobacter phage Adat</name>
    <dbReference type="NCBI Taxonomy" id="2027883"/>
    <lineage>
        <taxon>Viruses</taxon>
        <taxon>Duplodnaviria</taxon>
        <taxon>Heunggongvirae</taxon>
        <taxon>Uroviricota</taxon>
        <taxon>Caudoviricetes</taxon>
        <taxon>Jasminevirus</taxon>
        <taxon>Jasminevirus adat</taxon>
    </lineage>
</organism>
<gene>
    <name evidence="4" type="ORF">ADAT_47</name>
</gene>
<evidence type="ECO:0000256" key="2">
    <source>
        <dbReference type="SAM" id="MobiDB-lite"/>
    </source>
</evidence>
<keyword evidence="1" id="KW-0378">Hydrolase</keyword>
<dbReference type="PANTHER" id="PTHR45629">
    <property type="entry name" value="SNF2/RAD54 FAMILY MEMBER"/>
    <property type="match status" value="1"/>
</dbReference>
<dbReference type="Gene3D" id="3.40.50.10810">
    <property type="entry name" value="Tandem AAA-ATPase domain"/>
    <property type="match status" value="1"/>
</dbReference>
<proteinExistence type="predicted"/>
<evidence type="ECO:0000313" key="5">
    <source>
        <dbReference type="Proteomes" id="UP000221251"/>
    </source>
</evidence>
<name>A0A249XLL2_9CAUD</name>
<reference evidence="4 5" key="1">
    <citation type="submission" date="2017-08" db="EMBL/GenBank/DDBJ databases">
        <authorList>
            <person name="Bertolini C.M."/>
            <person name="Tyransky A."/>
            <person name="Ball S.L."/>
            <person name="Breitenberger C.A."/>
            <person name="Daniels C.J."/>
            <person name="Garlena R.A."/>
            <person name="Russell D.A."/>
            <person name="Pope W.H."/>
            <person name="Jacobs-Sera D."/>
            <person name="Hendrix R.W."/>
            <person name="Hatfull G.F."/>
        </authorList>
    </citation>
    <scope>NUCLEOTIDE SEQUENCE [LARGE SCALE GENOMIC DNA]</scope>
</reference>
<dbReference type="PANTHER" id="PTHR45629:SF7">
    <property type="entry name" value="DNA EXCISION REPAIR PROTEIN ERCC-6-RELATED"/>
    <property type="match status" value="1"/>
</dbReference>
<keyword evidence="4" id="KW-0547">Nucleotide-binding</keyword>
<dbReference type="InterPro" id="IPR014001">
    <property type="entry name" value="Helicase_ATP-bd"/>
</dbReference>
<accession>A0A249XLL2</accession>
<dbReference type="PROSITE" id="PS51194">
    <property type="entry name" value="HELICASE_CTER"/>
    <property type="match status" value="1"/>
</dbReference>
<dbReference type="InterPro" id="IPR049730">
    <property type="entry name" value="SNF2/RAD54-like_C"/>
</dbReference>
<dbReference type="GO" id="GO:0004386">
    <property type="term" value="F:helicase activity"/>
    <property type="evidence" value="ECO:0007669"/>
    <property type="project" value="UniProtKB-KW"/>
</dbReference>
<dbReference type="EMBL" id="MF668266">
    <property type="protein sequence ID" value="ASZ72618.1"/>
    <property type="molecule type" value="Genomic_DNA"/>
</dbReference>
<feature type="region of interest" description="Disordered" evidence="2">
    <location>
        <begin position="1"/>
        <end position="34"/>
    </location>
</feature>
<dbReference type="SUPFAM" id="SSF52540">
    <property type="entry name" value="P-loop containing nucleoside triphosphate hydrolases"/>
    <property type="match status" value="2"/>
</dbReference>
<evidence type="ECO:0000256" key="1">
    <source>
        <dbReference type="ARBA" id="ARBA00022801"/>
    </source>
</evidence>
<sequence>MSELDDFFDNLLNTRQEEEKKAREANPYLKPEGGLDFGKMLEDNVIGKVGYAKEPEPAKEEPEVIQDGIWAGYTVDEVVEETQSGEIVVPEKDEFGGIDFGAMFDEMAAEQKETEKEIEAAIAKELTALDKAKQEAVEAELLEEQLREERAALREEFKKAQMMVEALRKQFDNKNTEYNMAAQKKHDAERRISEEEHRLEEERREKEINDKRLGVVAGFKRHIDELNPAWKTQAFDHQWEGASTLALHGSGLLGDDMGLGKTMTIIMTLDMVQAHRTLIVTPSDVCENFTLECMMWSPHRFTMSLGNADPTERKALMNMIFKKRVERGQDFILTINREQLYNAEFVDQLKELKFDTMIVDEFHEAKNLKGSYFDALEYLRYGNHKDETETSVEHFFPLTGTFILNEPQDIFPALYLVDKYAFPEKRDFLKFYCEQDYYTGKWKFRSGGVTSLMKNLGGRMVVRTMEEAGIKLPTQHIHDESPQHLAACVECREEFPLTFASDAYLDQRKVMKQLAEHSQIILDNNRKTSVIEQIALITRQRQAIVWPGGITLTGEYEDGTPFQFSVGDDVQESIKIDWVEWKIRQKLGQGKRVVVFSQFATGLSELEKRLSDSGVRAVRYDGSTSQTIKSEVKRDFDRRHVIKNNGEYKWDVVLANFKTGGVGLNFTHATEMVMLDEEWNPGKNEQAYRRTKRMGQTEETHVWIPRVAKSIDTWMKELNDRKRNMIDGFNLEVDMSKDFHNFLDTVKGI</sequence>
<protein>
    <submittedName>
        <fullName evidence="4">DNA helicase</fullName>
    </submittedName>
</protein>
<dbReference type="SMART" id="SM00487">
    <property type="entry name" value="DEXDc"/>
    <property type="match status" value="1"/>
</dbReference>
<feature type="domain" description="Helicase C-terminal" evidence="3">
    <location>
        <begin position="575"/>
        <end position="747"/>
    </location>
</feature>
<dbReference type="InterPro" id="IPR038718">
    <property type="entry name" value="SNF2-like_sf"/>
</dbReference>
<dbReference type="InterPro" id="IPR000330">
    <property type="entry name" value="SNF2_N"/>
</dbReference>
<dbReference type="Gene3D" id="3.40.50.300">
    <property type="entry name" value="P-loop containing nucleotide triphosphate hydrolases"/>
    <property type="match status" value="1"/>
</dbReference>
<dbReference type="Pfam" id="PF00176">
    <property type="entry name" value="SNF2-rel_dom"/>
    <property type="match status" value="1"/>
</dbReference>
<dbReference type="OrthoDB" id="2514at10239"/>
<dbReference type="GO" id="GO:0005524">
    <property type="term" value="F:ATP binding"/>
    <property type="evidence" value="ECO:0007669"/>
    <property type="project" value="InterPro"/>
</dbReference>
<feature type="compositionally biased region" description="Basic and acidic residues" evidence="2">
    <location>
        <begin position="15"/>
        <end position="24"/>
    </location>
</feature>
<keyword evidence="5" id="KW-1185">Reference proteome</keyword>
<feature type="compositionally biased region" description="Basic and acidic residues" evidence="2">
    <location>
        <begin position="184"/>
        <end position="203"/>
    </location>
</feature>
<keyword evidence="4" id="KW-0067">ATP-binding</keyword>
<dbReference type="Pfam" id="PF00271">
    <property type="entry name" value="Helicase_C"/>
    <property type="match status" value="1"/>
</dbReference>
<dbReference type="InterPro" id="IPR050496">
    <property type="entry name" value="SNF2_RAD54_helicase_repair"/>
</dbReference>